<sequence length="440" mass="52106">MTTHSLFTDLEEANFVKPNLQPLNLQLGQEKIYSFFMEIVNEKSPEEVLREFKRLFFDFLESGSLNTVPLIRKILSTNNEQEFRNTIKRCCYIIVNNWASKRKYEAIQELINLLVNYDVPCKKSSYTSLYTYKSWLKNFVKSEDYQELKLFAHKHDHKGKSHWSNRYAAYLLVAQSLDVNNPKEQQEAARQLSKQMKDNFKFELAMYIARSQSSASNSTRYVNPSILGDNVLRLIKMIILKKGLFSYENLANIFIKQTHEQTFKEFKESIRKYLFFSVKNLELVKILNQDLKENLANWKPEHDEEVLDKNLFLRSCNRLIDCLTTENGREPSQLFILLLSQGHPLTLVIILLKIILICQNSRSHLEIRIAHLIHYYEKLPKDECKWVINFLEIFNITFAIYAENIEYNLIKIEEAKQNSQGKYKIDTYHVFSQLRENIYQ</sequence>
<dbReference type="RefSeq" id="WP_190970446.1">
    <property type="nucleotide sequence ID" value="NZ_JACJTB010000051.1"/>
</dbReference>
<protein>
    <submittedName>
        <fullName evidence="1">Uncharacterized protein</fullName>
    </submittedName>
</protein>
<keyword evidence="2" id="KW-1185">Reference proteome</keyword>
<evidence type="ECO:0000313" key="2">
    <source>
        <dbReference type="Proteomes" id="UP000603457"/>
    </source>
</evidence>
<dbReference type="EMBL" id="JACJTB010000051">
    <property type="protein sequence ID" value="MBD2597817.1"/>
    <property type="molecule type" value="Genomic_DNA"/>
</dbReference>
<comment type="caution">
    <text evidence="1">The sequence shown here is derived from an EMBL/GenBank/DDBJ whole genome shotgun (WGS) entry which is preliminary data.</text>
</comment>
<dbReference type="Proteomes" id="UP000603457">
    <property type="component" value="Unassembled WGS sequence"/>
</dbReference>
<proteinExistence type="predicted"/>
<organism evidence="1 2">
    <name type="scientific">Nostoc spongiaeforme FACHB-130</name>
    <dbReference type="NCBI Taxonomy" id="1357510"/>
    <lineage>
        <taxon>Bacteria</taxon>
        <taxon>Bacillati</taxon>
        <taxon>Cyanobacteriota</taxon>
        <taxon>Cyanophyceae</taxon>
        <taxon>Nostocales</taxon>
        <taxon>Nostocaceae</taxon>
        <taxon>Nostoc</taxon>
    </lineage>
</organism>
<reference evidence="1 2" key="1">
    <citation type="journal article" date="2020" name="ISME J.">
        <title>Comparative genomics reveals insights into cyanobacterial evolution and habitat adaptation.</title>
        <authorList>
            <person name="Chen M.Y."/>
            <person name="Teng W.K."/>
            <person name="Zhao L."/>
            <person name="Hu C.X."/>
            <person name="Zhou Y.K."/>
            <person name="Han B.P."/>
            <person name="Song L.R."/>
            <person name="Shu W.S."/>
        </authorList>
    </citation>
    <scope>NUCLEOTIDE SEQUENCE [LARGE SCALE GENOMIC DNA]</scope>
    <source>
        <strain evidence="1 2">FACHB-130</strain>
    </source>
</reference>
<evidence type="ECO:0000313" key="1">
    <source>
        <dbReference type="EMBL" id="MBD2597817.1"/>
    </source>
</evidence>
<gene>
    <name evidence="1" type="ORF">H6G74_26340</name>
</gene>
<name>A0ABR8G3R1_9NOSO</name>
<accession>A0ABR8G3R1</accession>